<dbReference type="InterPro" id="IPR012000">
    <property type="entry name" value="Thiamin_PyroP_enz_cen_dom"/>
</dbReference>
<protein>
    <submittedName>
        <fullName evidence="7">Benzoylformate decarboxylase</fullName>
        <ecNumber evidence="7">4.1.1.7</ecNumber>
    </submittedName>
</protein>
<dbReference type="CDD" id="cd07035">
    <property type="entry name" value="TPP_PYR_POX_like"/>
    <property type="match status" value="1"/>
</dbReference>
<sequence>MAAPTVREVTIDLLRQLGITKIFGNPGSTELPMFRDFPADMDYVLGLQEASVLAMADGYALATRNAALVNLHSSAGTGHALGNLFTAYKNYAPVIVTAGQQARSILPFEPFLHAARPTEFPQPFVKWACEPARAEDVPLAIARAYRIAMTPPFGPTFVSVPVDDWDKPCEPLPRLPRVATTNPGDPAALVELARALGSASRAALVLGADCARSQAWDAALALAERHQLAVYSAPHSSRNVFPENHPLFQGFIPASRSAIMETLGKHDLVISAGGPLHLYHTEGAGPHVPDDTGLWLIANDPNLLSFAPADRAILADCRSALERLAVSAEPNARATPLPPRPAPPLTGDTLDAAAAFACIARMRPTDSAIVEEAPSTRAIMQQQMALTGPDQFFTTASGGLGYALPAAVGVALANPDRKIIAIIGDGSFMYSEQALFSAAQLGTPVSFLVINNKCYAALREFGRHFQLGKVEGTDLTGLDFCALAKGHNVAARSAVSVAELEEALAWSFAADGPTLVEIVLAEKEV</sequence>
<keyword evidence="7" id="KW-0456">Lyase</keyword>
<evidence type="ECO:0000256" key="1">
    <source>
        <dbReference type="ARBA" id="ARBA00007812"/>
    </source>
</evidence>
<evidence type="ECO:0000259" key="6">
    <source>
        <dbReference type="Pfam" id="PF02776"/>
    </source>
</evidence>
<evidence type="ECO:0000256" key="3">
    <source>
        <dbReference type="RuleBase" id="RU362132"/>
    </source>
</evidence>
<dbReference type="GO" id="GO:0019752">
    <property type="term" value="P:carboxylic acid metabolic process"/>
    <property type="evidence" value="ECO:0007669"/>
    <property type="project" value="UniProtKB-ARBA"/>
</dbReference>
<dbReference type="InterPro" id="IPR029061">
    <property type="entry name" value="THDP-binding"/>
</dbReference>
<proteinExistence type="inferred from homology"/>
<reference evidence="7 8" key="1">
    <citation type="submission" date="2018-08" db="EMBL/GenBank/DDBJ databases">
        <title>Erythrobacter zhengii sp.nov., a bacterium isolated from deep-sea sediment.</title>
        <authorList>
            <person name="Fang C."/>
            <person name="Wu Y.-H."/>
            <person name="Sun C."/>
            <person name="Wang H."/>
            <person name="Cheng H."/>
            <person name="Meng F.-X."/>
            <person name="Wang C.-S."/>
            <person name="Xu X.-W."/>
        </authorList>
    </citation>
    <scope>NUCLEOTIDE SEQUENCE [LARGE SCALE GENOMIC DNA]</scope>
    <source>
        <strain evidence="7 8">CCTCC AB 2015396</strain>
    </source>
</reference>
<accession>A0A3A1P517</accession>
<dbReference type="RefSeq" id="WP_119593816.1">
    <property type="nucleotide sequence ID" value="NZ_QXFM01000120.1"/>
</dbReference>
<dbReference type="Gene3D" id="3.40.50.1220">
    <property type="entry name" value="TPP-binding domain"/>
    <property type="match status" value="1"/>
</dbReference>
<dbReference type="Gene3D" id="3.40.50.970">
    <property type="match status" value="2"/>
</dbReference>
<comment type="similarity">
    <text evidence="1 3">Belongs to the TPP enzyme family.</text>
</comment>
<evidence type="ECO:0000313" key="7">
    <source>
        <dbReference type="EMBL" id="RIV82241.1"/>
    </source>
</evidence>
<dbReference type="InterPro" id="IPR012001">
    <property type="entry name" value="Thiamin_PyroP_enz_TPP-bd_dom"/>
</dbReference>
<feature type="domain" description="Thiamine pyrophosphate enzyme N-terminal TPP-binding" evidence="6">
    <location>
        <begin position="5"/>
        <end position="106"/>
    </location>
</feature>
<dbReference type="OrthoDB" id="9773408at2"/>
<feature type="domain" description="Thiamine pyrophosphate enzyme TPP-binding" evidence="5">
    <location>
        <begin position="379"/>
        <end position="518"/>
    </location>
</feature>
<evidence type="ECO:0000256" key="2">
    <source>
        <dbReference type="ARBA" id="ARBA00023052"/>
    </source>
</evidence>
<name>A0A3A1P517_9SPHN</name>
<gene>
    <name evidence="7" type="ORF">D2V17_15775</name>
</gene>
<dbReference type="Proteomes" id="UP000265366">
    <property type="component" value="Unassembled WGS sequence"/>
</dbReference>
<dbReference type="GO" id="GO:0003984">
    <property type="term" value="F:acetolactate synthase activity"/>
    <property type="evidence" value="ECO:0007669"/>
    <property type="project" value="TreeGrafter"/>
</dbReference>
<dbReference type="EC" id="4.1.1.7" evidence="7"/>
<dbReference type="PANTHER" id="PTHR18968:SF133">
    <property type="entry name" value="BENZOYLFORMATE DECARBOXYLASE"/>
    <property type="match status" value="1"/>
</dbReference>
<dbReference type="GO" id="GO:0050695">
    <property type="term" value="F:benzoylformate decarboxylase activity"/>
    <property type="evidence" value="ECO:0007669"/>
    <property type="project" value="UniProtKB-EC"/>
</dbReference>
<dbReference type="Pfam" id="PF02776">
    <property type="entry name" value="TPP_enzyme_N"/>
    <property type="match status" value="1"/>
</dbReference>
<dbReference type="SUPFAM" id="SSF52467">
    <property type="entry name" value="DHS-like NAD/FAD-binding domain"/>
    <property type="match status" value="1"/>
</dbReference>
<evidence type="ECO:0000259" key="4">
    <source>
        <dbReference type="Pfam" id="PF00205"/>
    </source>
</evidence>
<dbReference type="Pfam" id="PF00205">
    <property type="entry name" value="TPP_enzyme_M"/>
    <property type="match status" value="1"/>
</dbReference>
<comment type="caution">
    <text evidence="7">The sequence shown here is derived from an EMBL/GenBank/DDBJ whole genome shotgun (WGS) entry which is preliminary data.</text>
</comment>
<dbReference type="EMBL" id="QXFM01000120">
    <property type="protein sequence ID" value="RIV82241.1"/>
    <property type="molecule type" value="Genomic_DNA"/>
</dbReference>
<dbReference type="NCBIfam" id="NF005485">
    <property type="entry name" value="PRK07092.1"/>
    <property type="match status" value="1"/>
</dbReference>
<dbReference type="GO" id="GO:0050660">
    <property type="term" value="F:flavin adenine dinucleotide binding"/>
    <property type="evidence" value="ECO:0007669"/>
    <property type="project" value="TreeGrafter"/>
</dbReference>
<feature type="domain" description="Thiamine pyrophosphate enzyme central" evidence="4">
    <location>
        <begin position="191"/>
        <end position="324"/>
    </location>
</feature>
<dbReference type="Pfam" id="PF02775">
    <property type="entry name" value="TPP_enzyme_C"/>
    <property type="match status" value="1"/>
</dbReference>
<keyword evidence="8" id="KW-1185">Reference proteome</keyword>
<dbReference type="InterPro" id="IPR011766">
    <property type="entry name" value="TPP_enzyme_TPP-bd"/>
</dbReference>
<dbReference type="InterPro" id="IPR029035">
    <property type="entry name" value="DHS-like_NAD/FAD-binding_dom"/>
</dbReference>
<evidence type="ECO:0000259" key="5">
    <source>
        <dbReference type="Pfam" id="PF02775"/>
    </source>
</evidence>
<dbReference type="PROSITE" id="PS00187">
    <property type="entry name" value="TPP_ENZYMES"/>
    <property type="match status" value="1"/>
</dbReference>
<keyword evidence="2 3" id="KW-0786">Thiamine pyrophosphate</keyword>
<dbReference type="InterPro" id="IPR045229">
    <property type="entry name" value="TPP_enz"/>
</dbReference>
<organism evidence="7 8">
    <name type="scientific">Aurantiacibacter xanthus</name>
    <dbReference type="NCBI Taxonomy" id="1784712"/>
    <lineage>
        <taxon>Bacteria</taxon>
        <taxon>Pseudomonadati</taxon>
        <taxon>Pseudomonadota</taxon>
        <taxon>Alphaproteobacteria</taxon>
        <taxon>Sphingomonadales</taxon>
        <taxon>Erythrobacteraceae</taxon>
        <taxon>Aurantiacibacter</taxon>
    </lineage>
</organism>
<dbReference type="AlphaFoldDB" id="A0A3A1P517"/>
<dbReference type="GO" id="GO:0000287">
    <property type="term" value="F:magnesium ion binding"/>
    <property type="evidence" value="ECO:0007669"/>
    <property type="project" value="InterPro"/>
</dbReference>
<dbReference type="InterPro" id="IPR000399">
    <property type="entry name" value="TPP-bd_CS"/>
</dbReference>
<dbReference type="SUPFAM" id="SSF52518">
    <property type="entry name" value="Thiamin diphosphate-binding fold (THDP-binding)"/>
    <property type="match status" value="2"/>
</dbReference>
<dbReference type="CDD" id="cd02002">
    <property type="entry name" value="TPP_BFDC"/>
    <property type="match status" value="1"/>
</dbReference>
<dbReference type="PANTHER" id="PTHR18968">
    <property type="entry name" value="THIAMINE PYROPHOSPHATE ENZYMES"/>
    <property type="match status" value="1"/>
</dbReference>
<dbReference type="GO" id="GO:0030976">
    <property type="term" value="F:thiamine pyrophosphate binding"/>
    <property type="evidence" value="ECO:0007669"/>
    <property type="project" value="InterPro"/>
</dbReference>
<evidence type="ECO:0000313" key="8">
    <source>
        <dbReference type="Proteomes" id="UP000265366"/>
    </source>
</evidence>